<dbReference type="EMBL" id="FQYV01000016">
    <property type="protein sequence ID" value="SHJ40505.1"/>
    <property type="molecule type" value="Genomic_DNA"/>
</dbReference>
<feature type="transmembrane region" description="Helical" evidence="1">
    <location>
        <begin position="36"/>
        <end position="55"/>
    </location>
</feature>
<sequence length="100" mass="10738">MTDTLIAIISIFIGILGALLLSVFKKKYSMGFTGNTIAGIFGSIFFIKIFGRLGFDPISIMKTGEVNYALFAINMAVSLVGGAIGLLVTKLIVTKMNQKK</sequence>
<protein>
    <submittedName>
        <fullName evidence="2">Uncharacterized protein</fullName>
    </submittedName>
</protein>
<keyword evidence="1" id="KW-0472">Membrane</keyword>
<dbReference type="Proteomes" id="UP000184172">
    <property type="component" value="Unassembled WGS sequence"/>
</dbReference>
<gene>
    <name evidence="2" type="ORF">SAMN04487908_1164</name>
</gene>
<keyword evidence="1" id="KW-1133">Transmembrane helix</keyword>
<proteinExistence type="predicted"/>
<keyword evidence="1" id="KW-0812">Transmembrane</keyword>
<keyword evidence="3" id="KW-1185">Reference proteome</keyword>
<evidence type="ECO:0000313" key="2">
    <source>
        <dbReference type="EMBL" id="SHJ40505.1"/>
    </source>
</evidence>
<evidence type="ECO:0000313" key="3">
    <source>
        <dbReference type="Proteomes" id="UP000184172"/>
    </source>
</evidence>
<dbReference type="OrthoDB" id="1189820at2"/>
<organism evidence="2 3">
    <name type="scientific">Aequorivita viscosa</name>
    <dbReference type="NCBI Taxonomy" id="797419"/>
    <lineage>
        <taxon>Bacteria</taxon>
        <taxon>Pseudomonadati</taxon>
        <taxon>Bacteroidota</taxon>
        <taxon>Flavobacteriia</taxon>
        <taxon>Flavobacteriales</taxon>
        <taxon>Flavobacteriaceae</taxon>
        <taxon>Aequorivita</taxon>
    </lineage>
</organism>
<feature type="transmembrane region" description="Helical" evidence="1">
    <location>
        <begin position="6"/>
        <end position="24"/>
    </location>
</feature>
<dbReference type="STRING" id="797419.SAMN05216556_11662"/>
<accession>A0A1M6J1D4</accession>
<evidence type="ECO:0000256" key="1">
    <source>
        <dbReference type="SAM" id="Phobius"/>
    </source>
</evidence>
<dbReference type="RefSeq" id="WP_073218906.1">
    <property type="nucleotide sequence ID" value="NZ_FNNS01000016.1"/>
</dbReference>
<feature type="transmembrane region" description="Helical" evidence="1">
    <location>
        <begin position="67"/>
        <end position="93"/>
    </location>
</feature>
<name>A0A1M6J1D4_9FLAO</name>
<reference evidence="3" key="1">
    <citation type="submission" date="2016-11" db="EMBL/GenBank/DDBJ databases">
        <authorList>
            <person name="Varghese N."/>
            <person name="Submissions S."/>
        </authorList>
    </citation>
    <scope>NUCLEOTIDE SEQUENCE [LARGE SCALE GENOMIC DNA]</scope>
    <source>
        <strain evidence="3">DSM 26349</strain>
    </source>
</reference>
<dbReference type="AlphaFoldDB" id="A0A1M6J1D4"/>